<accession>A0A8H3X4B5</accession>
<comment type="caution">
    <text evidence="1">The sequence shown here is derived from an EMBL/GenBank/DDBJ whole genome shotgun (WGS) entry which is preliminary data.</text>
</comment>
<dbReference type="GO" id="GO:0016301">
    <property type="term" value="F:kinase activity"/>
    <property type="evidence" value="ECO:0007669"/>
    <property type="project" value="UniProtKB-KW"/>
</dbReference>
<evidence type="ECO:0000313" key="2">
    <source>
        <dbReference type="Proteomes" id="UP000439903"/>
    </source>
</evidence>
<sequence length="97" mass="10845">MILTCTDAVQDKSQVVIQDNVPGIINPVAEHTYQEIFNFWDHIFKDSTLTWVIRQSDIASDDTTHITDFGSDHIEKNTDSNLIAIAGSGDLNKTCCF</sequence>
<gene>
    <name evidence="1" type="ORF">F8M41_008366</name>
</gene>
<keyword evidence="1" id="KW-0808">Transferase</keyword>
<reference evidence="1 2" key="1">
    <citation type="journal article" date="2019" name="Environ. Microbiol.">
        <title>At the nexus of three kingdoms: the genome of the mycorrhizal fungus Gigaspora margarita provides insights into plant, endobacterial and fungal interactions.</title>
        <authorList>
            <person name="Venice F."/>
            <person name="Ghignone S."/>
            <person name="Salvioli di Fossalunga A."/>
            <person name="Amselem J."/>
            <person name="Novero M."/>
            <person name="Xianan X."/>
            <person name="Sedzielewska Toro K."/>
            <person name="Morin E."/>
            <person name="Lipzen A."/>
            <person name="Grigoriev I.V."/>
            <person name="Henrissat B."/>
            <person name="Martin F.M."/>
            <person name="Bonfante P."/>
        </authorList>
    </citation>
    <scope>NUCLEOTIDE SEQUENCE [LARGE SCALE GENOMIC DNA]</scope>
    <source>
        <strain evidence="1 2">BEG34</strain>
    </source>
</reference>
<dbReference type="EMBL" id="WTPW01001880">
    <property type="protein sequence ID" value="KAF0409387.1"/>
    <property type="molecule type" value="Genomic_DNA"/>
</dbReference>
<proteinExistence type="predicted"/>
<keyword evidence="1" id="KW-0418">Kinase</keyword>
<dbReference type="Proteomes" id="UP000439903">
    <property type="component" value="Unassembled WGS sequence"/>
</dbReference>
<organism evidence="1 2">
    <name type="scientific">Gigaspora margarita</name>
    <dbReference type="NCBI Taxonomy" id="4874"/>
    <lineage>
        <taxon>Eukaryota</taxon>
        <taxon>Fungi</taxon>
        <taxon>Fungi incertae sedis</taxon>
        <taxon>Mucoromycota</taxon>
        <taxon>Glomeromycotina</taxon>
        <taxon>Glomeromycetes</taxon>
        <taxon>Diversisporales</taxon>
        <taxon>Gigasporaceae</taxon>
        <taxon>Gigaspora</taxon>
    </lineage>
</organism>
<dbReference type="AlphaFoldDB" id="A0A8H3X4B5"/>
<keyword evidence="2" id="KW-1185">Reference proteome</keyword>
<name>A0A8H3X4B5_GIGMA</name>
<protein>
    <submittedName>
        <fullName evidence="1">DNA-dependent protein kinase catalytic subunit</fullName>
    </submittedName>
</protein>
<evidence type="ECO:0000313" key="1">
    <source>
        <dbReference type="EMBL" id="KAF0409387.1"/>
    </source>
</evidence>